<name>A0A376DTJ0_CHRCU</name>
<dbReference type="EMBL" id="UFVQ01000003">
    <property type="protein sequence ID" value="STC95206.1"/>
    <property type="molecule type" value="Genomic_DNA"/>
</dbReference>
<dbReference type="InterPro" id="IPR036866">
    <property type="entry name" value="RibonucZ/Hydroxyglut_hydro"/>
</dbReference>
<dbReference type="Proteomes" id="UP000255224">
    <property type="component" value="Unassembled WGS sequence"/>
</dbReference>
<organism evidence="1 2">
    <name type="scientific">Chryseobacterium carnipullorum</name>
    <dbReference type="NCBI Taxonomy" id="1124835"/>
    <lineage>
        <taxon>Bacteria</taxon>
        <taxon>Pseudomonadati</taxon>
        <taxon>Bacteroidota</taxon>
        <taxon>Flavobacteriia</taxon>
        <taxon>Flavobacteriales</taxon>
        <taxon>Weeksellaceae</taxon>
        <taxon>Chryseobacterium group</taxon>
        <taxon>Chryseobacterium</taxon>
    </lineage>
</organism>
<accession>A0A376DTJ0</accession>
<dbReference type="STRING" id="297244.SAMN05421639_101608"/>
<proteinExistence type="predicted"/>
<dbReference type="Gene3D" id="3.60.15.10">
    <property type="entry name" value="Ribonuclease Z/Hydroxyacylglutathione hydrolase-like"/>
    <property type="match status" value="1"/>
</dbReference>
<gene>
    <name evidence="1" type="ORF">NCTC13533_01822</name>
</gene>
<reference evidence="1 2" key="1">
    <citation type="submission" date="2018-06" db="EMBL/GenBank/DDBJ databases">
        <authorList>
            <consortium name="Pathogen Informatics"/>
            <person name="Doyle S."/>
        </authorList>
    </citation>
    <scope>NUCLEOTIDE SEQUENCE [LARGE SCALE GENOMIC DNA]</scope>
    <source>
        <strain evidence="1 2">NCTC13533</strain>
    </source>
</reference>
<protein>
    <submittedName>
        <fullName evidence="1">Uncharacterized protein</fullName>
    </submittedName>
</protein>
<evidence type="ECO:0000313" key="2">
    <source>
        <dbReference type="Proteomes" id="UP000255224"/>
    </source>
</evidence>
<dbReference type="AlphaFoldDB" id="A0A376DTJ0"/>
<evidence type="ECO:0000313" key="1">
    <source>
        <dbReference type="EMBL" id="STC95206.1"/>
    </source>
</evidence>
<sequence length="94" mass="10707">MAGALSFVPFTDVFAGTKMMMPDPEEDLSGFKKLKLGALELFVLTDGYIREKNIDTFSPRADVPQMKTMLRDHFRPDQYVDLAMNLMLSKQKTD</sequence>